<dbReference type="InterPro" id="IPR001214">
    <property type="entry name" value="SET_dom"/>
</dbReference>
<dbReference type="EMBL" id="JABDHM010000042">
    <property type="protein sequence ID" value="KAF5221082.1"/>
    <property type="molecule type" value="Genomic_DNA"/>
</dbReference>
<dbReference type="CDD" id="cd20071">
    <property type="entry name" value="SET_SMYD"/>
    <property type="match status" value="1"/>
</dbReference>
<evidence type="ECO:0000259" key="2">
    <source>
        <dbReference type="Pfam" id="PF00856"/>
    </source>
</evidence>
<dbReference type="InterPro" id="IPR050869">
    <property type="entry name" value="H3K4_H4K5_MeTrfase"/>
</dbReference>
<proteinExistence type="predicted"/>
<dbReference type="AlphaFoldDB" id="A0A7J6Y2Z8"/>
<feature type="signal peptide" evidence="1">
    <location>
        <begin position="1"/>
        <end position="17"/>
    </location>
</feature>
<dbReference type="InterPro" id="IPR046341">
    <property type="entry name" value="SET_dom_sf"/>
</dbReference>
<feature type="chain" id="PRO_5029879331" description="SET domain-containing protein" evidence="1">
    <location>
        <begin position="18"/>
        <end position="755"/>
    </location>
</feature>
<evidence type="ECO:0000256" key="1">
    <source>
        <dbReference type="SAM" id="SignalP"/>
    </source>
</evidence>
<feature type="domain" description="SET" evidence="2">
    <location>
        <begin position="227"/>
        <end position="450"/>
    </location>
</feature>
<dbReference type="VEuPathDB" id="TriTrypDB:ECC02_005949"/>
<accession>A0A7J6Y2Z8</accession>
<dbReference type="Pfam" id="PF00856">
    <property type="entry name" value="SET"/>
    <property type="match status" value="1"/>
</dbReference>
<dbReference type="VEuPathDB" id="TriTrypDB:BCY84_14482"/>
<reference evidence="3 4" key="1">
    <citation type="journal article" date="2019" name="Genome Biol. Evol.">
        <title>Nanopore Sequencing Significantly Improves Genome Assembly of the Protozoan Parasite Trypanosoma cruzi.</title>
        <authorList>
            <person name="Diaz-Viraque F."/>
            <person name="Pita S."/>
            <person name="Greif G."/>
            <person name="de Souza R.C.M."/>
            <person name="Iraola G."/>
            <person name="Robello C."/>
        </authorList>
    </citation>
    <scope>NUCLEOTIDE SEQUENCE [LARGE SCALE GENOMIC DNA]</scope>
    <source>
        <strain evidence="3 4">Berenice</strain>
    </source>
</reference>
<evidence type="ECO:0000313" key="4">
    <source>
        <dbReference type="Proteomes" id="UP000583944"/>
    </source>
</evidence>
<sequence length="755" mass="85464">MSFFFFFFLNFLAPLRSFPLVGEAATMVDPQGTSLEQHLKDERAAYASLALLNIQSSALLDRFYREWFALDSKRQTLMKELEHHSRAIREHRRRLELTLFPPEVRGWMQSVLPEMEILEEGGPKMNALYEPFSDTLCSRLPATGKMRAAFEEAITRQVVRWEEGNKGPCSEYKEQPAPSRLSRVTPQPGILLGSCFLPYRDPQTAELRRRAVGGDLIVMKSPELSVGRVLVSMHMVCRGDLIMVETPLFTSPTSGNEANHEGLLPPAVRNAMNSVLRQSEVFAVQGWDTRLIRPFYEWLTELAFGEKQEEFLQRWDELGCPVEDVDPTLLSKLSDLAHFVWMSLPSSLSSIVGSEERVLLFFITLITNAMNYGGGTWADEDVFYSAENGVCLGMLETGIGVFGGISLIEHSCHPNALVVFRHGCTPESIVFAELRATRPIGIGERITIAYVPTFIPKEERQKRLRAKFFFSCACVHCTAGYDTTRLMFASCESLDERVVMCPKGRGSEWTLWSLKLRPCVYGLKEVGKSYRYDDTYVLDATRDEMLFRQDMNNNELNGDDTLVPALRREVKQLTDVLHGEAKSHVSPLHHLFLLRALQVAAITKSRFSQLDAAMIEAVLMLMCELLKELTGIIFLLPDWFATELLLNERHTGALSDDLGDRLLNDSSNRGNGARQPWQECLTMHPLLHPHGNLLVSLLEYYAILREESGNIEAAMNAWTACVSLLRHGMCQGGSERCIRAQLRALHCRHQQQKQH</sequence>
<dbReference type="SUPFAM" id="SSF82199">
    <property type="entry name" value="SET domain"/>
    <property type="match status" value="1"/>
</dbReference>
<dbReference type="Proteomes" id="UP000583944">
    <property type="component" value="Unassembled WGS sequence"/>
</dbReference>
<gene>
    <name evidence="3" type="ORF">ECC02_005949</name>
</gene>
<protein>
    <recommendedName>
        <fullName evidence="2">SET domain-containing protein</fullName>
    </recommendedName>
</protein>
<dbReference type="PANTHER" id="PTHR12197:SF251">
    <property type="entry name" value="EG:BACR7C10.4 PROTEIN"/>
    <property type="match status" value="1"/>
</dbReference>
<keyword evidence="1" id="KW-0732">Signal</keyword>
<dbReference type="Gene3D" id="2.170.270.10">
    <property type="entry name" value="SET domain"/>
    <property type="match status" value="1"/>
</dbReference>
<comment type="caution">
    <text evidence="3">The sequence shown here is derived from an EMBL/GenBank/DDBJ whole genome shotgun (WGS) entry which is preliminary data.</text>
</comment>
<dbReference type="GO" id="GO:0005634">
    <property type="term" value="C:nucleus"/>
    <property type="evidence" value="ECO:0007669"/>
    <property type="project" value="TreeGrafter"/>
</dbReference>
<dbReference type="PANTHER" id="PTHR12197">
    <property type="entry name" value="HISTONE-LYSINE N-METHYLTRANSFERASE SMYD"/>
    <property type="match status" value="1"/>
</dbReference>
<evidence type="ECO:0000313" key="3">
    <source>
        <dbReference type="EMBL" id="KAF5221082.1"/>
    </source>
</evidence>
<organism evidence="3 4">
    <name type="scientific">Trypanosoma cruzi</name>
    <dbReference type="NCBI Taxonomy" id="5693"/>
    <lineage>
        <taxon>Eukaryota</taxon>
        <taxon>Discoba</taxon>
        <taxon>Euglenozoa</taxon>
        <taxon>Kinetoplastea</taxon>
        <taxon>Metakinetoplastina</taxon>
        <taxon>Trypanosomatida</taxon>
        <taxon>Trypanosomatidae</taxon>
        <taxon>Trypanosoma</taxon>
        <taxon>Schizotrypanum</taxon>
    </lineage>
</organism>
<name>A0A7J6Y2Z8_TRYCR</name>